<gene>
    <name evidence="4" type="ORF">F511_39373</name>
</gene>
<accession>A0A2Z7A0P3</accession>
<dbReference type="OrthoDB" id="2735536at2759"/>
<dbReference type="Pfam" id="PF01370">
    <property type="entry name" value="Epimerase"/>
    <property type="match status" value="1"/>
</dbReference>
<dbReference type="PANTHER" id="PTHR10366:SF696">
    <property type="entry name" value="OS07G0601900 PROTEIN"/>
    <property type="match status" value="1"/>
</dbReference>
<dbReference type="InterPro" id="IPR050425">
    <property type="entry name" value="NAD(P)_dehydrat-like"/>
</dbReference>
<dbReference type="Gene3D" id="3.40.50.720">
    <property type="entry name" value="NAD(P)-binding Rossmann-like Domain"/>
    <property type="match status" value="1"/>
</dbReference>
<evidence type="ECO:0000259" key="3">
    <source>
        <dbReference type="Pfam" id="PF01370"/>
    </source>
</evidence>
<feature type="domain" description="NAD-dependent epimerase/dehydratase" evidence="3">
    <location>
        <begin position="8"/>
        <end position="261"/>
    </location>
</feature>
<dbReference type="PANTHER" id="PTHR10366">
    <property type="entry name" value="NAD DEPENDENT EPIMERASE/DEHYDRATASE"/>
    <property type="match status" value="1"/>
</dbReference>
<dbReference type="InterPro" id="IPR036291">
    <property type="entry name" value="NAD(P)-bd_dom_sf"/>
</dbReference>
<dbReference type="AlphaFoldDB" id="A0A2Z7A0P3"/>
<dbReference type="SUPFAM" id="SSF51735">
    <property type="entry name" value="NAD(P)-binding Rossmann-fold domains"/>
    <property type="match status" value="1"/>
</dbReference>
<dbReference type="GO" id="GO:0016616">
    <property type="term" value="F:oxidoreductase activity, acting on the CH-OH group of donors, NAD or NADP as acceptor"/>
    <property type="evidence" value="ECO:0007669"/>
    <property type="project" value="TreeGrafter"/>
</dbReference>
<keyword evidence="2" id="KW-0560">Oxidoreductase</keyword>
<evidence type="ECO:0000256" key="2">
    <source>
        <dbReference type="ARBA" id="ARBA00023002"/>
    </source>
</evidence>
<evidence type="ECO:0000313" key="5">
    <source>
        <dbReference type="Proteomes" id="UP000250235"/>
    </source>
</evidence>
<sequence length="342" mass="38409">MEEGKCKVCVTGGSGYIASALIKKLLSEGYIVHTTLRDLNDHPKIDTLKSFYGADTGLKLFKADIYRPEEFEEAILGCEFVFHVATPLLHSDGNKFLLRKQYKNRVDATVDSAKRIASLCVRTGTVRRLLYTASVMAASPLKDDGSGYKEFMDETCWTPANFSIPYTTDFLEEYTKAKTFAERELLSFGDGKLEVVTLACGLVGGETLMPNTPGSVLAILGLLTNDEFGYTALKFLENLLAKVPLAHIEDVINALVFCMKEQTMGGRFLCAKGYVSTADMARYYQNKYPEFSIKREHLECPKRYTKWVSVLLEKRGFEYKYDWRVVLDDSVRCAKKNADVGI</sequence>
<reference evidence="4 5" key="1">
    <citation type="journal article" date="2015" name="Proc. Natl. Acad. Sci. U.S.A.">
        <title>The resurrection genome of Boea hygrometrica: A blueprint for survival of dehydration.</title>
        <authorList>
            <person name="Xiao L."/>
            <person name="Yang G."/>
            <person name="Zhang L."/>
            <person name="Yang X."/>
            <person name="Zhao S."/>
            <person name="Ji Z."/>
            <person name="Zhou Q."/>
            <person name="Hu M."/>
            <person name="Wang Y."/>
            <person name="Chen M."/>
            <person name="Xu Y."/>
            <person name="Jin H."/>
            <person name="Xiao X."/>
            <person name="Hu G."/>
            <person name="Bao F."/>
            <person name="Hu Y."/>
            <person name="Wan P."/>
            <person name="Li L."/>
            <person name="Deng X."/>
            <person name="Kuang T."/>
            <person name="Xiang C."/>
            <person name="Zhu J.K."/>
            <person name="Oliver M.J."/>
            <person name="He Y."/>
        </authorList>
    </citation>
    <scope>NUCLEOTIDE SEQUENCE [LARGE SCALE GENOMIC DNA]</scope>
    <source>
        <strain evidence="5">cv. XS01</strain>
    </source>
</reference>
<dbReference type="Proteomes" id="UP000250235">
    <property type="component" value="Unassembled WGS sequence"/>
</dbReference>
<organism evidence="4 5">
    <name type="scientific">Dorcoceras hygrometricum</name>
    <dbReference type="NCBI Taxonomy" id="472368"/>
    <lineage>
        <taxon>Eukaryota</taxon>
        <taxon>Viridiplantae</taxon>
        <taxon>Streptophyta</taxon>
        <taxon>Embryophyta</taxon>
        <taxon>Tracheophyta</taxon>
        <taxon>Spermatophyta</taxon>
        <taxon>Magnoliopsida</taxon>
        <taxon>eudicotyledons</taxon>
        <taxon>Gunneridae</taxon>
        <taxon>Pentapetalae</taxon>
        <taxon>asterids</taxon>
        <taxon>lamiids</taxon>
        <taxon>Lamiales</taxon>
        <taxon>Gesneriaceae</taxon>
        <taxon>Didymocarpoideae</taxon>
        <taxon>Trichosporeae</taxon>
        <taxon>Loxocarpinae</taxon>
        <taxon>Dorcoceras</taxon>
    </lineage>
</organism>
<protein>
    <submittedName>
        <fullName evidence="4">Anthocyanidin reductase-like</fullName>
    </submittedName>
</protein>
<name>A0A2Z7A0P3_9LAMI</name>
<proteinExistence type="predicted"/>
<evidence type="ECO:0000256" key="1">
    <source>
        <dbReference type="ARBA" id="ARBA00022857"/>
    </source>
</evidence>
<dbReference type="EMBL" id="KV020141">
    <property type="protein sequence ID" value="KZV14999.1"/>
    <property type="molecule type" value="Genomic_DNA"/>
</dbReference>
<keyword evidence="5" id="KW-1185">Reference proteome</keyword>
<evidence type="ECO:0000313" key="4">
    <source>
        <dbReference type="EMBL" id="KZV14999.1"/>
    </source>
</evidence>
<dbReference type="FunFam" id="3.40.50.720:FF:000645">
    <property type="entry name" value="Anthocyanidin reductase ((2S)-flavan-3-ol-forming)"/>
    <property type="match status" value="1"/>
</dbReference>
<keyword evidence="1" id="KW-0521">NADP</keyword>
<dbReference type="InterPro" id="IPR001509">
    <property type="entry name" value="Epimerase_deHydtase"/>
</dbReference>